<accession>A0AAQ4E2B5</accession>
<comment type="caution">
    <text evidence="1">The sequence shown here is derived from an EMBL/GenBank/DDBJ whole genome shotgun (WGS) entry which is preliminary data.</text>
</comment>
<organism evidence="1 2">
    <name type="scientific">Amblyomma americanum</name>
    <name type="common">Lone star tick</name>
    <dbReference type="NCBI Taxonomy" id="6943"/>
    <lineage>
        <taxon>Eukaryota</taxon>
        <taxon>Metazoa</taxon>
        <taxon>Ecdysozoa</taxon>
        <taxon>Arthropoda</taxon>
        <taxon>Chelicerata</taxon>
        <taxon>Arachnida</taxon>
        <taxon>Acari</taxon>
        <taxon>Parasitiformes</taxon>
        <taxon>Ixodida</taxon>
        <taxon>Ixodoidea</taxon>
        <taxon>Ixodidae</taxon>
        <taxon>Amblyomminae</taxon>
        <taxon>Amblyomma</taxon>
    </lineage>
</organism>
<evidence type="ECO:0000313" key="1">
    <source>
        <dbReference type="EMBL" id="KAK8768855.1"/>
    </source>
</evidence>
<keyword evidence="2" id="KW-1185">Reference proteome</keyword>
<dbReference type="Proteomes" id="UP001321473">
    <property type="component" value="Unassembled WGS sequence"/>
</dbReference>
<sequence>MAFQTRRPFQLATLKGADKASRSGAAALAIAYRTGPTPNNLVGHIGTLHVKPQDDARTGRPGKLLRPHDLLLQTLSEGWGRLGVSSQPQLNTLIGSARAIAIDNLFIAPEALRALVSSCPETSR</sequence>
<reference evidence="1 2" key="1">
    <citation type="journal article" date="2023" name="Arcadia Sci">
        <title>De novo assembly of a long-read Amblyomma americanum tick genome.</title>
        <authorList>
            <person name="Chou S."/>
            <person name="Poskanzer K.E."/>
            <person name="Rollins M."/>
            <person name="Thuy-Boun P.S."/>
        </authorList>
    </citation>
    <scope>NUCLEOTIDE SEQUENCE [LARGE SCALE GENOMIC DNA]</scope>
    <source>
        <strain evidence="1">F_SG_1</strain>
        <tissue evidence="1">Salivary glands</tissue>
    </source>
</reference>
<gene>
    <name evidence="1" type="ORF">V5799_014680</name>
</gene>
<name>A0AAQ4E2B5_AMBAM</name>
<proteinExistence type="predicted"/>
<dbReference type="AlphaFoldDB" id="A0AAQ4E2B5"/>
<evidence type="ECO:0000313" key="2">
    <source>
        <dbReference type="Proteomes" id="UP001321473"/>
    </source>
</evidence>
<protein>
    <submittedName>
        <fullName evidence="1">Uncharacterized protein</fullName>
    </submittedName>
</protein>
<dbReference type="EMBL" id="JARKHS020023377">
    <property type="protein sequence ID" value="KAK8768855.1"/>
    <property type="molecule type" value="Genomic_DNA"/>
</dbReference>